<dbReference type="InterPro" id="IPR014756">
    <property type="entry name" value="Ig_E-set"/>
</dbReference>
<evidence type="ECO:0000313" key="4">
    <source>
        <dbReference type="Proteomes" id="UP001314263"/>
    </source>
</evidence>
<dbReference type="SUPFAM" id="SSF50156">
    <property type="entry name" value="PDZ domain-like"/>
    <property type="match status" value="1"/>
</dbReference>
<dbReference type="Proteomes" id="UP001314263">
    <property type="component" value="Unassembled WGS sequence"/>
</dbReference>
<dbReference type="CDD" id="cd02859">
    <property type="entry name" value="E_set_AMPKbeta_like_N"/>
    <property type="match status" value="1"/>
</dbReference>
<evidence type="ECO:0000256" key="1">
    <source>
        <dbReference type="SAM" id="MobiDB-lite"/>
    </source>
</evidence>
<reference evidence="3 4" key="1">
    <citation type="submission" date="2023-10" db="EMBL/GenBank/DDBJ databases">
        <authorList>
            <person name="Maclean D."/>
            <person name="Macfadyen A."/>
        </authorList>
    </citation>
    <scope>NUCLEOTIDE SEQUENCE [LARGE SCALE GENOMIC DNA]</scope>
</reference>
<feature type="compositionally biased region" description="Polar residues" evidence="1">
    <location>
        <begin position="193"/>
        <end position="202"/>
    </location>
</feature>
<dbReference type="InterPro" id="IPR013783">
    <property type="entry name" value="Ig-like_fold"/>
</dbReference>
<gene>
    <name evidence="3" type="ORF">CVIRNUC_001232</name>
</gene>
<dbReference type="PANTHER" id="PTHR47661:SF2">
    <property type="entry name" value="PHOSPHOGLUCAN PHOSPHATASE LSF1, CHLOROPLASTIC"/>
    <property type="match status" value="1"/>
</dbReference>
<evidence type="ECO:0000259" key="2">
    <source>
        <dbReference type="Pfam" id="PF16561"/>
    </source>
</evidence>
<dbReference type="Gene3D" id="2.60.40.10">
    <property type="entry name" value="Immunoglobulins"/>
    <property type="match status" value="1"/>
</dbReference>
<dbReference type="EMBL" id="CAUYUE010000002">
    <property type="protein sequence ID" value="CAK0740199.1"/>
    <property type="molecule type" value="Genomic_DNA"/>
</dbReference>
<dbReference type="Pfam" id="PF16561">
    <property type="entry name" value="AMPK1_CBM"/>
    <property type="match status" value="1"/>
</dbReference>
<dbReference type="AlphaFoldDB" id="A0AAV1HWX0"/>
<accession>A0AAV1HWX0</accession>
<proteinExistence type="predicted"/>
<comment type="caution">
    <text evidence="3">The sequence shown here is derived from an EMBL/GenBank/DDBJ whole genome shotgun (WGS) entry which is preliminary data.</text>
</comment>
<feature type="domain" description="AMP-activated protein kinase glycogen-binding" evidence="2">
    <location>
        <begin position="483"/>
        <end position="564"/>
    </location>
</feature>
<keyword evidence="4" id="KW-1185">Reference proteome</keyword>
<evidence type="ECO:0000313" key="3">
    <source>
        <dbReference type="EMBL" id="CAK0740199.1"/>
    </source>
</evidence>
<dbReference type="InterPro" id="IPR036034">
    <property type="entry name" value="PDZ_sf"/>
</dbReference>
<feature type="region of interest" description="Disordered" evidence="1">
    <location>
        <begin position="164"/>
        <end position="217"/>
    </location>
</feature>
<sequence length="603" mass="65384">MGRGALVEQAGDLLVRPVPRPRAARAPRLHRNICCSSRPAESLRLAWPGLESLHSESQRTRYTVDFNKAPFLGLGLTFASHPETGEFTVDDILEDSPASFSQIQIGDRLRMVSSACDESASAAQSEHAHRLRRRRKKVEKVRFLFERPSAWELVRRLEPAAGPGVGSVSCSASSTQAPEQHQQQAPAGRPLQLTFSRRSQSGELPAVRRNMERPKSHREQATMLAGLIEEAGDLPPIPLSSAAQRRWALEFEGETLLTYKRGGEDRWTLSGGHAIGPVSSNILPMPRFLYVDPARLYPAAAPTAAPVQRVGPASQAYCVLPWLMMTSGQLETRDFETIASVCGLTRLLDLDLDSSRLHLEPGNNDSSSVPEPEQSVAAAHHSKAMVLARSAAALQRLVIRRGGIGRDQDLMEHCCILVHTAQASAPTQLATVLAAWLHWYGCLDLQTAIQNAEMSLGISPDASAIAAASKALLDAAVARRQAVRLCWPYGGHSMEVAGDALGGWHVRAPLDRSLPSGCSTTIKGLQPGLYRYKFIVDGMWVVDMALPAECDNEGNTNNVVHVPDCSAEASDPAQAASLIRVEAARMALAAKFGVGQNKRRSCQ</sequence>
<dbReference type="SUPFAM" id="SSF81296">
    <property type="entry name" value="E set domains"/>
    <property type="match status" value="1"/>
</dbReference>
<protein>
    <recommendedName>
        <fullName evidence="2">AMP-activated protein kinase glycogen-binding domain-containing protein</fullName>
    </recommendedName>
</protein>
<dbReference type="PANTHER" id="PTHR47661">
    <property type="entry name" value="PHOSPHOGLUCAN PHOSPHATASE LSF1, CHLOROPLASTIC"/>
    <property type="match status" value="1"/>
</dbReference>
<name>A0AAV1HWX0_9CHLO</name>
<feature type="compositionally biased region" description="Low complexity" evidence="1">
    <location>
        <begin position="176"/>
        <end position="187"/>
    </location>
</feature>
<organism evidence="3 4">
    <name type="scientific">Coccomyxa viridis</name>
    <dbReference type="NCBI Taxonomy" id="1274662"/>
    <lineage>
        <taxon>Eukaryota</taxon>
        <taxon>Viridiplantae</taxon>
        <taxon>Chlorophyta</taxon>
        <taxon>core chlorophytes</taxon>
        <taxon>Trebouxiophyceae</taxon>
        <taxon>Trebouxiophyceae incertae sedis</taxon>
        <taxon>Coccomyxaceae</taxon>
        <taxon>Coccomyxa</taxon>
    </lineage>
</organism>
<dbReference type="InterPro" id="IPR032640">
    <property type="entry name" value="AMPK1_CBM"/>
</dbReference>